<dbReference type="InterPro" id="IPR009030">
    <property type="entry name" value="Growth_fac_rcpt_cys_sf"/>
</dbReference>
<keyword evidence="2" id="KW-0472">Membrane</keyword>
<dbReference type="CDD" id="cd00064">
    <property type="entry name" value="FU"/>
    <property type="match status" value="5"/>
</dbReference>
<feature type="domain" description="VWFC" evidence="3">
    <location>
        <begin position="98"/>
        <end position="167"/>
    </location>
</feature>
<dbReference type="Pfam" id="PF16184">
    <property type="entry name" value="Cadherin_3"/>
    <property type="match status" value="1"/>
</dbReference>
<dbReference type="PANTHER" id="PTHR15332:SF175">
    <property type="entry name" value="PROPROTEIN CONVERTASE SUBTILISIN_KEXIN TYPE 5-LIKE"/>
    <property type="match status" value="1"/>
</dbReference>
<proteinExistence type="predicted"/>
<organism evidence="4 5">
    <name type="scientific">Knipowitschia caucasica</name>
    <name type="common">Caucasian dwarf goby</name>
    <name type="synonym">Pomatoschistus caucasicus</name>
    <dbReference type="NCBI Taxonomy" id="637954"/>
    <lineage>
        <taxon>Eukaryota</taxon>
        <taxon>Metazoa</taxon>
        <taxon>Chordata</taxon>
        <taxon>Craniata</taxon>
        <taxon>Vertebrata</taxon>
        <taxon>Euteleostomi</taxon>
        <taxon>Actinopterygii</taxon>
        <taxon>Neopterygii</taxon>
        <taxon>Teleostei</taxon>
        <taxon>Neoteleostei</taxon>
        <taxon>Acanthomorphata</taxon>
        <taxon>Gobiaria</taxon>
        <taxon>Gobiiformes</taxon>
        <taxon>Gobioidei</taxon>
        <taxon>Gobiidae</taxon>
        <taxon>Gobiinae</taxon>
        <taxon>Knipowitschia</taxon>
    </lineage>
</organism>
<dbReference type="EMBL" id="OZ035831">
    <property type="protein sequence ID" value="CAL1615393.1"/>
    <property type="molecule type" value="Genomic_DNA"/>
</dbReference>
<dbReference type="SMART" id="SM00261">
    <property type="entry name" value="FU"/>
    <property type="match status" value="13"/>
</dbReference>
<dbReference type="Gene3D" id="2.10.220.10">
    <property type="entry name" value="Hormone Receptor, Insulin-like Growth Factor Receptor 1, Chain A, domain 2"/>
    <property type="match status" value="9"/>
</dbReference>
<dbReference type="PROSITE" id="PS50184">
    <property type="entry name" value="VWFC_2"/>
    <property type="match status" value="3"/>
</dbReference>
<evidence type="ECO:0000313" key="4">
    <source>
        <dbReference type="EMBL" id="CAL1615393.1"/>
    </source>
</evidence>
<gene>
    <name evidence="4" type="ORF">KC01_LOCUS41357</name>
</gene>
<keyword evidence="2" id="KW-0812">Transmembrane</keyword>
<dbReference type="SUPFAM" id="SSF57603">
    <property type="entry name" value="FnI-like domain"/>
    <property type="match status" value="3"/>
</dbReference>
<name>A0AAV2MPM3_KNICA</name>
<protein>
    <recommendedName>
        <fullName evidence="3">VWFC domain-containing protein</fullName>
    </recommendedName>
</protein>
<dbReference type="InterPro" id="IPR001007">
    <property type="entry name" value="VWF_dom"/>
</dbReference>
<evidence type="ECO:0000256" key="1">
    <source>
        <dbReference type="PROSITE-ProRule" id="PRU01201"/>
    </source>
</evidence>
<reference evidence="4 5" key="1">
    <citation type="submission" date="2024-04" db="EMBL/GenBank/DDBJ databases">
        <authorList>
            <person name="Waldvogel A.-M."/>
            <person name="Schoenle A."/>
        </authorList>
    </citation>
    <scope>NUCLEOTIDE SEQUENCE [LARGE SCALE GENOMIC DNA]</scope>
</reference>
<dbReference type="AlphaFoldDB" id="A0AAV2MPM3"/>
<dbReference type="Gene3D" id="2.10.70.10">
    <property type="entry name" value="Complement Module, domain 1"/>
    <property type="match status" value="1"/>
</dbReference>
<dbReference type="SMART" id="SM00214">
    <property type="entry name" value="VWC"/>
    <property type="match status" value="3"/>
</dbReference>
<feature type="domain" description="VWFC" evidence="3">
    <location>
        <begin position="39"/>
        <end position="94"/>
    </location>
</feature>
<dbReference type="InterPro" id="IPR006212">
    <property type="entry name" value="Furin_repeat"/>
</dbReference>
<dbReference type="PANTHER" id="PTHR15332">
    <property type="entry name" value="PROPROTEIN CONVERTASE SUBTILISIN_KEXIN TYPE 5-LIKE"/>
    <property type="match status" value="1"/>
</dbReference>
<dbReference type="Pfam" id="PF00093">
    <property type="entry name" value="VWC"/>
    <property type="match status" value="3"/>
</dbReference>
<dbReference type="PROSITE" id="PS01208">
    <property type="entry name" value="VWFC_1"/>
    <property type="match status" value="1"/>
</dbReference>
<dbReference type="Proteomes" id="UP001497482">
    <property type="component" value="Chromosome 9"/>
</dbReference>
<sequence length="1007" mass="108673">MGVPIIWGGLGYGVVVCPTIIIIIHKESDASVRSKPARPSTRRKHGEQWQKDPCVTCVCDRGQSRCHSHTCPRLNCQKGQSAVRRPGLCCEECVWPKGSCLYEGLVRYHGDMWNGSMPGPSASGSGCEFCSCSRGQVLCQRADCQQVHCPQGSDLVIEEGKCCPVCSSEKPFCVHHGKTYKALSRWSEDSCRECECRAGHVTCYVRSCPTCTPGLLSVTVEGQCCPQCQQVRCNSDCSSCSGRPDNCESCSDPSAVLHLGRCLPHCPPAFYQDKHQCKACAPSCLSCSGPSQCDSCGPQGALLSPDGAQCVSVCPSGSFQLDHTHCRECHSSCSECVGPSETECVSCVHLSSLLKHGQCVSDCGPGYYSQDSNCYACDSSCESCFPDKPLCSSCPPGTALHYGKCISECPPQHFKDSHNRCRGCHNSCRSCWGPSVSQCSDCPSGLFLHQGQCVDTCGEGMYPQEQACLNCHPSCRYCVGPLASDCVMCLKPEQVLVPQYSSSQHGVCAPKCPKYSYTDPQRVCRDCDSSCLQCTGPSPDSCISCPSLSSLLRGRCVPQCPEGSYSNDGLCIDCNPSCRSCSGSSQADCTSCGSGASLTNGFCRSSCGEGHYYNPTTSTCTKCSADCQRCTADLRAAGGSVCLWCKEPRAVLLGGRCVLECPVGYFGRHGSCVGQCAPSCPQGFYQDAQRNCLDCDPQCLSCSIPGACTACQDPNKVLQFGECQYETCAHQYYINTTTRTCRECDWSCNSCRGPLKSDCVQCMEGHVLQDGLCFQHCSRGHYREGDHCQACDPDCEQCLGPNQCQLCASPLLVFRGLCVEQCGPLHYPDPDTQVCKACSSDCVMCDGLGQCRACAEGSFLLQGYCTPDCGPGFYSDANSRTCQVNVHPPRLRVNGSVLVPLDASVPLSSSLLRISDEDSAPRLLLFELHTAPSNGHLYLRKGAKETELKPGYRFSPEQLRAGQVVFTYQQDKSRSGEFVLRATDSQLFSEPKKIQVLAISTQLPSKE</sequence>
<dbReference type="InterPro" id="IPR039005">
    <property type="entry name" value="CSPG_rpt"/>
</dbReference>
<feature type="repeat" description="CSPG" evidence="1">
    <location>
        <begin position="888"/>
        <end position="983"/>
    </location>
</feature>
<dbReference type="SUPFAM" id="SSF57184">
    <property type="entry name" value="Growth factor receptor domain"/>
    <property type="match status" value="5"/>
</dbReference>
<evidence type="ECO:0000259" key="3">
    <source>
        <dbReference type="PROSITE" id="PS50184"/>
    </source>
</evidence>
<feature type="domain" description="VWFC" evidence="3">
    <location>
        <begin position="171"/>
        <end position="229"/>
    </location>
</feature>
<accession>A0AAV2MPM3</accession>
<dbReference type="PROSITE" id="PS51854">
    <property type="entry name" value="CSPG"/>
    <property type="match status" value="1"/>
</dbReference>
<dbReference type="Gene3D" id="6.20.200.20">
    <property type="match status" value="2"/>
</dbReference>
<evidence type="ECO:0000256" key="2">
    <source>
        <dbReference type="SAM" id="Phobius"/>
    </source>
</evidence>
<keyword evidence="2" id="KW-1133">Transmembrane helix</keyword>
<feature type="transmembrane region" description="Helical" evidence="2">
    <location>
        <begin position="6"/>
        <end position="25"/>
    </location>
</feature>
<keyword evidence="5" id="KW-1185">Reference proteome</keyword>
<evidence type="ECO:0000313" key="5">
    <source>
        <dbReference type="Proteomes" id="UP001497482"/>
    </source>
</evidence>